<gene>
    <name evidence="8" type="ORF">H8744_00095</name>
</gene>
<evidence type="ECO:0000256" key="4">
    <source>
        <dbReference type="ARBA" id="ARBA00023125"/>
    </source>
</evidence>
<dbReference type="EMBL" id="JACRTF010000001">
    <property type="protein sequence ID" value="MBC8591662.1"/>
    <property type="molecule type" value="Genomic_DNA"/>
</dbReference>
<keyword evidence="2" id="KW-0805">Transcription regulation</keyword>
<feature type="domain" description="RNA polymerase sigma factor 70 region 4 type 2" evidence="7">
    <location>
        <begin position="104"/>
        <end position="156"/>
    </location>
</feature>
<dbReference type="Proteomes" id="UP000651085">
    <property type="component" value="Unassembled WGS sequence"/>
</dbReference>
<dbReference type="InterPro" id="IPR039425">
    <property type="entry name" value="RNA_pol_sigma-70-like"/>
</dbReference>
<dbReference type="InterPro" id="IPR013325">
    <property type="entry name" value="RNA_pol_sigma_r2"/>
</dbReference>
<comment type="caution">
    <text evidence="8">The sequence shown here is derived from an EMBL/GenBank/DDBJ whole genome shotgun (WGS) entry which is preliminary data.</text>
</comment>
<dbReference type="Pfam" id="PF04542">
    <property type="entry name" value="Sigma70_r2"/>
    <property type="match status" value="1"/>
</dbReference>
<keyword evidence="3" id="KW-0731">Sigma factor</keyword>
<evidence type="ECO:0000259" key="6">
    <source>
        <dbReference type="Pfam" id="PF04542"/>
    </source>
</evidence>
<organism evidence="8 9">
    <name type="scientific">Jilunia laotingensis</name>
    <dbReference type="NCBI Taxonomy" id="2763675"/>
    <lineage>
        <taxon>Bacteria</taxon>
        <taxon>Pseudomonadati</taxon>
        <taxon>Bacteroidota</taxon>
        <taxon>Bacteroidia</taxon>
        <taxon>Bacteroidales</taxon>
        <taxon>Bacteroidaceae</taxon>
        <taxon>Jilunia</taxon>
    </lineage>
</organism>
<comment type="similarity">
    <text evidence="1">Belongs to the sigma-70 factor family. ECF subfamily.</text>
</comment>
<dbReference type="NCBIfam" id="TIGR02937">
    <property type="entry name" value="sigma70-ECF"/>
    <property type="match status" value="1"/>
</dbReference>
<evidence type="ECO:0000259" key="7">
    <source>
        <dbReference type="Pfam" id="PF08281"/>
    </source>
</evidence>
<dbReference type="InterPro" id="IPR007627">
    <property type="entry name" value="RNA_pol_sigma70_r2"/>
</dbReference>
<name>A0A926F256_9BACT</name>
<keyword evidence="4" id="KW-0238">DNA-binding</keyword>
<dbReference type="SUPFAM" id="SSF88946">
    <property type="entry name" value="Sigma2 domain of RNA polymerase sigma factors"/>
    <property type="match status" value="1"/>
</dbReference>
<dbReference type="InterPro" id="IPR013324">
    <property type="entry name" value="RNA_pol_sigma_r3/r4-like"/>
</dbReference>
<sequence>MDAESFKKEFLPFHRKLYHIAFRLLENEADAEDLVQEAYLKLWDKRDGLAIISNPEAFSVTLIKNMCFDMLRSGKYVANKQTIELKDFQRSCPSDDLEIKDDARQVKAIIAQLPEQQQKVIILRDVKECSFEEIEHITGLNAINIRVLLSRARKKIREQFNKLNNYESRGN</sequence>
<dbReference type="GO" id="GO:0016987">
    <property type="term" value="F:sigma factor activity"/>
    <property type="evidence" value="ECO:0007669"/>
    <property type="project" value="UniProtKB-KW"/>
</dbReference>
<dbReference type="InterPro" id="IPR036388">
    <property type="entry name" value="WH-like_DNA-bd_sf"/>
</dbReference>
<dbReference type="Gene3D" id="1.10.10.10">
    <property type="entry name" value="Winged helix-like DNA-binding domain superfamily/Winged helix DNA-binding domain"/>
    <property type="match status" value="1"/>
</dbReference>
<evidence type="ECO:0000313" key="8">
    <source>
        <dbReference type="EMBL" id="MBC8591662.1"/>
    </source>
</evidence>
<protein>
    <submittedName>
        <fullName evidence="8">RNA polymerase sigma factor</fullName>
    </submittedName>
</protein>
<keyword evidence="5" id="KW-0804">Transcription</keyword>
<dbReference type="RefSeq" id="WP_262432880.1">
    <property type="nucleotide sequence ID" value="NZ_JACRTF010000001.1"/>
</dbReference>
<dbReference type="GO" id="GO:0006352">
    <property type="term" value="P:DNA-templated transcription initiation"/>
    <property type="evidence" value="ECO:0007669"/>
    <property type="project" value="InterPro"/>
</dbReference>
<dbReference type="PANTHER" id="PTHR43133">
    <property type="entry name" value="RNA POLYMERASE ECF-TYPE SIGMA FACTO"/>
    <property type="match status" value="1"/>
</dbReference>
<evidence type="ECO:0000256" key="3">
    <source>
        <dbReference type="ARBA" id="ARBA00023082"/>
    </source>
</evidence>
<dbReference type="CDD" id="cd06171">
    <property type="entry name" value="Sigma70_r4"/>
    <property type="match status" value="1"/>
</dbReference>
<proteinExistence type="inferred from homology"/>
<feature type="domain" description="RNA polymerase sigma-70 region 2" evidence="6">
    <location>
        <begin position="13"/>
        <end position="74"/>
    </location>
</feature>
<keyword evidence="9" id="KW-1185">Reference proteome</keyword>
<dbReference type="GO" id="GO:0003677">
    <property type="term" value="F:DNA binding"/>
    <property type="evidence" value="ECO:0007669"/>
    <property type="project" value="UniProtKB-KW"/>
</dbReference>
<evidence type="ECO:0000313" key="9">
    <source>
        <dbReference type="Proteomes" id="UP000651085"/>
    </source>
</evidence>
<dbReference type="Gene3D" id="1.10.1740.10">
    <property type="match status" value="1"/>
</dbReference>
<dbReference type="PANTHER" id="PTHR43133:SF8">
    <property type="entry name" value="RNA POLYMERASE SIGMA FACTOR HI_1459-RELATED"/>
    <property type="match status" value="1"/>
</dbReference>
<evidence type="ECO:0000256" key="2">
    <source>
        <dbReference type="ARBA" id="ARBA00023015"/>
    </source>
</evidence>
<dbReference type="InterPro" id="IPR014284">
    <property type="entry name" value="RNA_pol_sigma-70_dom"/>
</dbReference>
<reference evidence="8" key="1">
    <citation type="submission" date="2020-08" db="EMBL/GenBank/DDBJ databases">
        <title>Genome public.</title>
        <authorList>
            <person name="Liu C."/>
            <person name="Sun Q."/>
        </authorList>
    </citation>
    <scope>NUCLEOTIDE SEQUENCE</scope>
    <source>
        <strain evidence="8">N12</strain>
    </source>
</reference>
<dbReference type="SUPFAM" id="SSF88659">
    <property type="entry name" value="Sigma3 and sigma4 domains of RNA polymerase sigma factors"/>
    <property type="match status" value="1"/>
</dbReference>
<evidence type="ECO:0000256" key="1">
    <source>
        <dbReference type="ARBA" id="ARBA00010641"/>
    </source>
</evidence>
<accession>A0A926F256</accession>
<evidence type="ECO:0000256" key="5">
    <source>
        <dbReference type="ARBA" id="ARBA00023163"/>
    </source>
</evidence>
<dbReference type="AlphaFoldDB" id="A0A926F256"/>
<dbReference type="Pfam" id="PF08281">
    <property type="entry name" value="Sigma70_r4_2"/>
    <property type="match status" value="1"/>
</dbReference>
<dbReference type="InterPro" id="IPR013249">
    <property type="entry name" value="RNA_pol_sigma70_r4_t2"/>
</dbReference>